<feature type="region of interest" description="Disordered" evidence="1">
    <location>
        <begin position="1"/>
        <end position="109"/>
    </location>
</feature>
<dbReference type="EMBL" id="AZST01000250">
    <property type="protein sequence ID" value="KEP50477.1"/>
    <property type="molecule type" value="Genomic_DNA"/>
</dbReference>
<proteinExistence type="predicted"/>
<sequence length="490" mass="52801">MPPHAHNRPKMNRNSAHNGSAVGNSRYEAAAPPYSHSQASTPLSYSKSLTSRGSRSKIRTRTTSHSSRPLLAHELMPVQPSEPVPSLPRRRHKSSSSSTGTPRPDLQHMSSDYYSQAGCFGKTTGQMQRRPSYGVLRRNDALVPSSRQPLAGLFGQSLNKLPQPPALTPKAPSSHNGSDYSTKSAMKNKKRPVLRRAPSTVHFQPDHIFMSLPSSRSLKLTNLPDVSIRTALQNAVSPLWSRGTTVSREDRNSFELEFGGGGNAGSGPWAARGNEGVMATRILIRVFETLARKGFSFLCTTSPPSTGRLIFTSAPADTSSHFFTIAVSRDSSTLRVIDAPNDVTEAIARVARNTCRREELGPVGEKDSSRALREDLYDGWAGPGHYEIQMRPQPLKKKGLGALFTPAAPFTDADADDLASSLAHILKTVSAHGFRLEAAVPLVATRTGFLASLLGGHSSGSGSSSDGAELSRELLVFRSVGWFTGGAKLQ</sequence>
<comment type="caution">
    <text evidence="2">The sequence shown here is derived from an EMBL/GenBank/DDBJ whole genome shotgun (WGS) entry which is preliminary data.</text>
</comment>
<feature type="region of interest" description="Disordered" evidence="1">
    <location>
        <begin position="155"/>
        <end position="193"/>
    </location>
</feature>
<feature type="compositionally biased region" description="Polar residues" evidence="1">
    <location>
        <begin position="12"/>
        <end position="23"/>
    </location>
</feature>
<keyword evidence="3" id="KW-1185">Reference proteome</keyword>
<evidence type="ECO:0000256" key="1">
    <source>
        <dbReference type="SAM" id="MobiDB-lite"/>
    </source>
</evidence>
<feature type="compositionally biased region" description="Polar residues" evidence="1">
    <location>
        <begin position="171"/>
        <end position="185"/>
    </location>
</feature>
<dbReference type="Proteomes" id="UP000027456">
    <property type="component" value="Unassembled WGS sequence"/>
</dbReference>
<dbReference type="PANTHER" id="PTHR38696:SF1">
    <property type="entry name" value="MEDIATOR OF RNA POLYMERASE II TRANSCRIPTION SUBUNIT 13"/>
    <property type="match status" value="1"/>
</dbReference>
<reference evidence="2 3" key="1">
    <citation type="submission" date="2013-12" db="EMBL/GenBank/DDBJ databases">
        <authorList>
            <person name="Cubeta M."/>
            <person name="Pakala S."/>
            <person name="Fedorova N."/>
            <person name="Thomas E."/>
            <person name="Dean R."/>
            <person name="Jabaji S."/>
            <person name="Neate S."/>
            <person name="Toda T."/>
            <person name="Tavantzis S."/>
            <person name="Vilgalys R."/>
            <person name="Bharathan N."/>
            <person name="Pakala S."/>
            <person name="Losada L.S."/>
            <person name="Zafar N."/>
            <person name="Nierman W."/>
        </authorList>
    </citation>
    <scope>NUCLEOTIDE SEQUENCE [LARGE SCALE GENOMIC DNA]</scope>
    <source>
        <strain evidence="2 3">123E</strain>
    </source>
</reference>
<dbReference type="AlphaFoldDB" id="A0A074SK92"/>
<dbReference type="PANTHER" id="PTHR38696">
    <property type="entry name" value="MEDIATOR OF RNA POLYMERASE II TRANSCRIPTION SUBUNIT 13"/>
    <property type="match status" value="1"/>
</dbReference>
<dbReference type="HOGENOM" id="CLU_561618_0_0_1"/>
<protein>
    <submittedName>
        <fullName evidence="2">Uncharacterized protein</fullName>
    </submittedName>
</protein>
<feature type="compositionally biased region" description="Polar residues" evidence="1">
    <location>
        <begin position="35"/>
        <end position="53"/>
    </location>
</feature>
<name>A0A074SK92_9AGAM</name>
<evidence type="ECO:0000313" key="2">
    <source>
        <dbReference type="EMBL" id="KEP50477.1"/>
    </source>
</evidence>
<dbReference type="OrthoDB" id="3255427at2759"/>
<feature type="compositionally biased region" description="Basic residues" evidence="1">
    <location>
        <begin position="1"/>
        <end position="11"/>
    </location>
</feature>
<organism evidence="2 3">
    <name type="scientific">Rhizoctonia solani 123E</name>
    <dbReference type="NCBI Taxonomy" id="1423351"/>
    <lineage>
        <taxon>Eukaryota</taxon>
        <taxon>Fungi</taxon>
        <taxon>Dikarya</taxon>
        <taxon>Basidiomycota</taxon>
        <taxon>Agaricomycotina</taxon>
        <taxon>Agaricomycetes</taxon>
        <taxon>Cantharellales</taxon>
        <taxon>Ceratobasidiaceae</taxon>
        <taxon>Rhizoctonia</taxon>
    </lineage>
</organism>
<accession>A0A074SK92</accession>
<evidence type="ECO:0000313" key="3">
    <source>
        <dbReference type="Proteomes" id="UP000027456"/>
    </source>
</evidence>
<gene>
    <name evidence="2" type="ORF">V565_079280</name>
</gene>